<dbReference type="InterPro" id="IPR028098">
    <property type="entry name" value="Glyco_trans_4-like_N"/>
</dbReference>
<accession>A0A0S2KIU8</accession>
<dbReference type="SUPFAM" id="SSF53756">
    <property type="entry name" value="UDP-Glycosyltransferase/glycogen phosphorylase"/>
    <property type="match status" value="1"/>
</dbReference>
<dbReference type="Pfam" id="PF00534">
    <property type="entry name" value="Glycos_transf_1"/>
    <property type="match status" value="1"/>
</dbReference>
<dbReference type="KEGG" id="peo:AS203_01510"/>
<evidence type="ECO:0000259" key="2">
    <source>
        <dbReference type="Pfam" id="PF13439"/>
    </source>
</evidence>
<dbReference type="Proteomes" id="UP000056252">
    <property type="component" value="Chromosome"/>
</dbReference>
<evidence type="ECO:0000259" key="1">
    <source>
        <dbReference type="Pfam" id="PF00534"/>
    </source>
</evidence>
<evidence type="ECO:0000313" key="4">
    <source>
        <dbReference type="Proteomes" id="UP000056252"/>
    </source>
</evidence>
<dbReference type="Pfam" id="PF13439">
    <property type="entry name" value="Glyco_transf_4"/>
    <property type="match status" value="1"/>
</dbReference>
<dbReference type="PANTHER" id="PTHR12526">
    <property type="entry name" value="GLYCOSYLTRANSFERASE"/>
    <property type="match status" value="1"/>
</dbReference>
<dbReference type="OrthoDB" id="9811239at2"/>
<proteinExistence type="predicted"/>
<protein>
    <recommendedName>
        <fullName evidence="5">Glycosyl transferase family 1</fullName>
    </recommendedName>
</protein>
<feature type="domain" description="Glycosyl transferase family 1" evidence="1">
    <location>
        <begin position="190"/>
        <end position="352"/>
    </location>
</feature>
<dbReference type="eggNOG" id="COG0297">
    <property type="taxonomic scope" value="Bacteria"/>
</dbReference>
<evidence type="ECO:0000313" key="3">
    <source>
        <dbReference type="EMBL" id="ALO47935.1"/>
    </source>
</evidence>
<evidence type="ECO:0008006" key="5">
    <source>
        <dbReference type="Google" id="ProtNLM"/>
    </source>
</evidence>
<dbReference type="EMBL" id="CP013195">
    <property type="protein sequence ID" value="ALO47935.1"/>
    <property type="molecule type" value="Genomic_DNA"/>
</dbReference>
<gene>
    <name evidence="3" type="ORF">AS203_01510</name>
</gene>
<feature type="domain" description="Glycosyltransferase subfamily 4-like N-terminal" evidence="2">
    <location>
        <begin position="14"/>
        <end position="179"/>
    </location>
</feature>
<dbReference type="RefSeq" id="WP_025065069.1">
    <property type="nucleotide sequence ID" value="NZ_CP013195.1"/>
</dbReference>
<dbReference type="GO" id="GO:0016757">
    <property type="term" value="F:glycosyltransferase activity"/>
    <property type="evidence" value="ECO:0007669"/>
    <property type="project" value="InterPro"/>
</dbReference>
<keyword evidence="4" id="KW-1185">Reference proteome</keyword>
<name>A0A0S2KIU8_9BACT</name>
<reference evidence="4" key="1">
    <citation type="submission" date="2015-11" db="EMBL/GenBank/DDBJ databases">
        <authorList>
            <person name="Holder M.E."/>
            <person name="Ajami N.J."/>
            <person name="Petrosino J.F."/>
        </authorList>
    </citation>
    <scope>NUCLEOTIDE SEQUENCE [LARGE SCALE GENOMIC DNA]</scope>
    <source>
        <strain evidence="4">F0113</strain>
    </source>
</reference>
<organism evidence="3 4">
    <name type="scientific">Hoylesella enoeca</name>
    <dbReference type="NCBI Taxonomy" id="76123"/>
    <lineage>
        <taxon>Bacteria</taxon>
        <taxon>Pseudomonadati</taxon>
        <taxon>Bacteroidota</taxon>
        <taxon>Bacteroidia</taxon>
        <taxon>Bacteroidales</taxon>
        <taxon>Prevotellaceae</taxon>
        <taxon>Hoylesella</taxon>
    </lineage>
</organism>
<dbReference type="CDD" id="cd03801">
    <property type="entry name" value="GT4_PimA-like"/>
    <property type="match status" value="1"/>
</dbReference>
<dbReference type="PANTHER" id="PTHR12526:SF630">
    <property type="entry name" value="GLYCOSYLTRANSFERASE"/>
    <property type="match status" value="1"/>
</dbReference>
<dbReference type="AlphaFoldDB" id="A0A0S2KIU8"/>
<sequence length="374" mass="42870">MKILEFMDMKSTKYGGLDRFMVYLMQAMPQDQFFFVFQNYPQSQSMVDDFTKCGAQIIVLDTDGKKAIKNIPAVISLFQKIKPDIIHFHFANSFFLYAPIAKILGIKKIYKTQHCCLTTDTLKQITHKRELSLKTKIASFNGLTYHVFDKIIMCGKYVKEQFESIYGESHRHMLIYFGVPAIQRLSTEKRDELKDQLHIHHDTPVIMTTAFADPVKGVDILIQALPHIKYSNYTVLLVGLDEELILTKELHTLAVSLKVDSHIRWIGITNEIYQYLSIADIYCQPSRSEALTLAVCEAKAMSLPVVGSNVGGLAEISNLLFETENPRDLGEKLNLLLSNPTIREKYAQDSYKQYKEAFDIHVGVSQYKRLYQES</sequence>
<dbReference type="STRING" id="76123.AS203_01510"/>
<dbReference type="Gene3D" id="3.40.50.2000">
    <property type="entry name" value="Glycogen Phosphorylase B"/>
    <property type="match status" value="2"/>
</dbReference>
<dbReference type="InterPro" id="IPR001296">
    <property type="entry name" value="Glyco_trans_1"/>
</dbReference>